<organism evidence="2">
    <name type="scientific">Lepeophtheirus salmonis</name>
    <name type="common">Salmon louse</name>
    <name type="synonym">Caligus salmonis</name>
    <dbReference type="NCBI Taxonomy" id="72036"/>
    <lineage>
        <taxon>Eukaryota</taxon>
        <taxon>Metazoa</taxon>
        <taxon>Ecdysozoa</taxon>
        <taxon>Arthropoda</taxon>
        <taxon>Crustacea</taxon>
        <taxon>Multicrustacea</taxon>
        <taxon>Hexanauplia</taxon>
        <taxon>Copepoda</taxon>
        <taxon>Siphonostomatoida</taxon>
        <taxon>Caligidae</taxon>
        <taxon>Lepeophtheirus</taxon>
    </lineage>
</organism>
<feature type="compositionally biased region" description="Low complexity" evidence="1">
    <location>
        <begin position="163"/>
        <end position="172"/>
    </location>
</feature>
<feature type="compositionally biased region" description="Basic and acidic residues" evidence="1">
    <location>
        <begin position="69"/>
        <end position="92"/>
    </location>
</feature>
<dbReference type="GO" id="GO:0003677">
    <property type="term" value="F:DNA binding"/>
    <property type="evidence" value="ECO:0007669"/>
    <property type="project" value="InterPro"/>
</dbReference>
<dbReference type="OrthoDB" id="10044343at2759"/>
<name>A0A0K2U4E7_LEPSM</name>
<evidence type="ECO:0000313" key="2">
    <source>
        <dbReference type="EMBL" id="CDW33179.1"/>
    </source>
</evidence>
<proteinExistence type="predicted"/>
<evidence type="ECO:0000256" key="1">
    <source>
        <dbReference type="SAM" id="MobiDB-lite"/>
    </source>
</evidence>
<dbReference type="EMBL" id="HACA01015818">
    <property type="protein sequence ID" value="CDW33179.1"/>
    <property type="molecule type" value="Transcribed_RNA"/>
</dbReference>
<reference evidence="2" key="1">
    <citation type="submission" date="2014-05" db="EMBL/GenBank/DDBJ databases">
        <authorList>
            <person name="Chronopoulou M."/>
        </authorList>
    </citation>
    <scope>NUCLEOTIDE SEQUENCE</scope>
    <source>
        <tissue evidence="2">Whole organism</tissue>
    </source>
</reference>
<dbReference type="Gene3D" id="1.10.150.60">
    <property type="entry name" value="ARID DNA-binding domain"/>
    <property type="match status" value="1"/>
</dbReference>
<accession>A0A0K2U4E7</accession>
<protein>
    <submittedName>
        <fullName evidence="2">Protein dead ringerlike [Bombus impatiens]</fullName>
    </submittedName>
</protein>
<feature type="region of interest" description="Disordered" evidence="1">
    <location>
        <begin position="38"/>
        <end position="92"/>
    </location>
</feature>
<sequence>MVTESSTTTDAMAMGLKLGGENLVTKSLDNIVGNLWQARQESSGSSIGNQSPRNGDEDMMSDPDNEISSPRRDSSPDENHGTVRLKDQRDLIKDDRNDAAAAFLAGLPHFPGFEAALSRHSRDFLSNPNSLLSTATSRTPPPPSGGTNFPYSPSNNNTKDRLGSPSSPRSNGRSGGDSSERGGSGGGDNSSQNWSFEEQFKQLYEIDDNPKRKVFLDELFSLMQKRGR</sequence>
<dbReference type="AlphaFoldDB" id="A0A0K2U4E7"/>
<dbReference type="InterPro" id="IPR036431">
    <property type="entry name" value="ARID_dom_sf"/>
</dbReference>
<feature type="region of interest" description="Disordered" evidence="1">
    <location>
        <begin position="124"/>
        <end position="196"/>
    </location>
</feature>
<feature type="compositionally biased region" description="Polar residues" evidence="1">
    <location>
        <begin position="38"/>
        <end position="53"/>
    </location>
</feature>